<keyword evidence="2" id="KW-0472">Membrane</keyword>
<evidence type="ECO:0000313" key="4">
    <source>
        <dbReference type="Proteomes" id="UP001515480"/>
    </source>
</evidence>
<feature type="compositionally biased region" description="Polar residues" evidence="1">
    <location>
        <begin position="56"/>
        <end position="76"/>
    </location>
</feature>
<dbReference type="EMBL" id="JBGBPQ010000003">
    <property type="protein sequence ID" value="KAL1526575.1"/>
    <property type="molecule type" value="Genomic_DNA"/>
</dbReference>
<evidence type="ECO:0000256" key="2">
    <source>
        <dbReference type="SAM" id="Phobius"/>
    </source>
</evidence>
<dbReference type="Proteomes" id="UP001515480">
    <property type="component" value="Unassembled WGS sequence"/>
</dbReference>
<keyword evidence="2" id="KW-1133">Transmembrane helix</keyword>
<keyword evidence="2" id="KW-0812">Transmembrane</keyword>
<feature type="transmembrane region" description="Helical" evidence="2">
    <location>
        <begin position="139"/>
        <end position="161"/>
    </location>
</feature>
<feature type="region of interest" description="Disordered" evidence="1">
    <location>
        <begin position="56"/>
        <end position="84"/>
    </location>
</feature>
<evidence type="ECO:0000256" key="1">
    <source>
        <dbReference type="SAM" id="MobiDB-lite"/>
    </source>
</evidence>
<keyword evidence="4" id="KW-1185">Reference proteome</keyword>
<gene>
    <name evidence="3" type="ORF">AB1Y20_015282</name>
</gene>
<organism evidence="3 4">
    <name type="scientific">Prymnesium parvum</name>
    <name type="common">Toxic golden alga</name>
    <dbReference type="NCBI Taxonomy" id="97485"/>
    <lineage>
        <taxon>Eukaryota</taxon>
        <taxon>Haptista</taxon>
        <taxon>Haptophyta</taxon>
        <taxon>Prymnesiophyceae</taxon>
        <taxon>Prymnesiales</taxon>
        <taxon>Prymnesiaceae</taxon>
        <taxon>Prymnesium</taxon>
    </lineage>
</organism>
<comment type="caution">
    <text evidence="3">The sequence shown here is derived from an EMBL/GenBank/DDBJ whole genome shotgun (WGS) entry which is preliminary data.</text>
</comment>
<evidence type="ECO:0000313" key="3">
    <source>
        <dbReference type="EMBL" id="KAL1526575.1"/>
    </source>
</evidence>
<dbReference type="AlphaFoldDB" id="A0AB34JXC2"/>
<protein>
    <submittedName>
        <fullName evidence="3">Uncharacterized protein</fullName>
    </submittedName>
</protein>
<sequence length="351" mass="37365">MVSASVSPRPPSPPVQATVIQVGAVGSCKKSTVGEDAPYSIPRCDDIEQLKFDNQIARSSSEQHARSSTGTPTGTRISAHHEHMSRKSAGASRSYCLAHTLSSASDASILRKKVDATVVRSSVKAIDHFGEKDPLPKSVVGGVSTILAVLLFVGFVVYRVISFTLEPNDMIITARWTIVDGPVTPGPLYPMLVECLAEQGCSVALRYSGESTFSSACVSASAQVPNPGSILLAGGLVQLVKSEVVLALVCYTDDPRDGLISWHNGTSPFGIAIESVAPINGVVTRVRVPVHEGRTLFKLVNTTDYTYPAGDIGELGGAWTVCLALVAVFYFLIMKGYRGDLCTSMKEIFFP</sequence>
<name>A0AB34JXC2_PRYPA</name>
<proteinExistence type="predicted"/>
<reference evidence="3 4" key="1">
    <citation type="journal article" date="2024" name="Science">
        <title>Giant polyketide synthase enzymes in the biosynthesis of giant marine polyether toxins.</title>
        <authorList>
            <person name="Fallon T.R."/>
            <person name="Shende V.V."/>
            <person name="Wierzbicki I.H."/>
            <person name="Pendleton A.L."/>
            <person name="Watervoot N.F."/>
            <person name="Auber R.P."/>
            <person name="Gonzalez D.J."/>
            <person name="Wisecaver J.H."/>
            <person name="Moore B.S."/>
        </authorList>
    </citation>
    <scope>NUCLEOTIDE SEQUENCE [LARGE SCALE GENOMIC DNA]</scope>
    <source>
        <strain evidence="3 4">12B1</strain>
    </source>
</reference>
<feature type="transmembrane region" description="Helical" evidence="2">
    <location>
        <begin position="315"/>
        <end position="333"/>
    </location>
</feature>
<accession>A0AB34JXC2</accession>